<comment type="caution">
    <text evidence="2">The sequence shown here is derived from an EMBL/GenBank/DDBJ whole genome shotgun (WGS) entry which is preliminary data.</text>
</comment>
<organism evidence="2 3">
    <name type="scientific">Acetobacter tropicalis NBRC 101654</name>
    <dbReference type="NCBI Taxonomy" id="749388"/>
    <lineage>
        <taxon>Bacteria</taxon>
        <taxon>Pseudomonadati</taxon>
        <taxon>Pseudomonadota</taxon>
        <taxon>Alphaproteobacteria</taxon>
        <taxon>Acetobacterales</taxon>
        <taxon>Acetobacteraceae</taxon>
        <taxon>Acetobacter</taxon>
    </lineage>
</organism>
<gene>
    <name evidence="2" type="ORF">ATPR_0555</name>
</gene>
<protein>
    <submittedName>
        <fullName evidence="2">Uncharacterized protein</fullName>
    </submittedName>
</protein>
<proteinExistence type="predicted"/>
<evidence type="ECO:0000313" key="3">
    <source>
        <dbReference type="Proteomes" id="UP000004319"/>
    </source>
</evidence>
<dbReference type="EMBL" id="BABS01000010">
    <property type="protein sequence ID" value="GAA07551.1"/>
    <property type="molecule type" value="Genomic_DNA"/>
</dbReference>
<dbReference type="Proteomes" id="UP000004319">
    <property type="component" value="Unassembled WGS sequence"/>
</dbReference>
<evidence type="ECO:0000256" key="1">
    <source>
        <dbReference type="SAM" id="MobiDB-lite"/>
    </source>
</evidence>
<feature type="compositionally biased region" description="Basic and acidic residues" evidence="1">
    <location>
        <begin position="16"/>
        <end position="26"/>
    </location>
</feature>
<feature type="region of interest" description="Disordered" evidence="1">
    <location>
        <begin position="1"/>
        <end position="26"/>
    </location>
</feature>
<dbReference type="AlphaFoldDB" id="F7VB06"/>
<evidence type="ECO:0000313" key="2">
    <source>
        <dbReference type="EMBL" id="GAA07551.1"/>
    </source>
</evidence>
<name>F7VB06_9PROT</name>
<accession>F7VB06</accession>
<reference evidence="2 3" key="1">
    <citation type="journal article" date="2011" name="Biochem. Biophys. Res. Commun.">
        <title>Increased number of Arginine-based salt bridges contributes to the thermotolerance of thermotolerant acetic acid bacteria, Acetobacter tropicalis SKU1100.</title>
        <authorList>
            <person name="Matsutani M."/>
            <person name="Hirakawa H."/>
            <person name="Nishikura M."/>
            <person name="Soemphol W."/>
            <person name="Ali I.A.I."/>
            <person name="Yakushi T."/>
            <person name="Matsushita K."/>
        </authorList>
    </citation>
    <scope>NUCLEOTIDE SEQUENCE [LARGE SCALE GENOMIC DNA]</scope>
    <source>
        <strain evidence="2 3">NBRC 101654</strain>
    </source>
</reference>
<sequence>MLKAGNQKARNRQKRGTKEKTPEADMLRRFLKNPSCF</sequence>